<dbReference type="EMBL" id="JBHSDU010000001">
    <property type="protein sequence ID" value="MFC4307970.1"/>
    <property type="molecule type" value="Genomic_DNA"/>
</dbReference>
<sequence>MRQVQGKGRALPAAVLAVGIVLGELCAAAEEPPATEFIVSSTDKQCDEFNRSWVVTNKHTYRSIKVRVRWSAVGAKEMQEEFILSPKDGRAIGCASQLEIVSAEILQF</sequence>
<comment type="caution">
    <text evidence="1">The sequence shown here is derived from an EMBL/GenBank/DDBJ whole genome shotgun (WGS) entry which is preliminary data.</text>
</comment>
<protein>
    <submittedName>
        <fullName evidence="1">Uncharacterized protein</fullName>
    </submittedName>
</protein>
<proteinExistence type="predicted"/>
<evidence type="ECO:0000313" key="2">
    <source>
        <dbReference type="Proteomes" id="UP001595904"/>
    </source>
</evidence>
<gene>
    <name evidence="1" type="ORF">ACFPN2_02645</name>
</gene>
<name>A0ABV8SKY4_9GAMM</name>
<keyword evidence="2" id="KW-1185">Reference proteome</keyword>
<accession>A0ABV8SKY4</accession>
<dbReference type="RefSeq" id="WP_380594697.1">
    <property type="nucleotide sequence ID" value="NZ_JBHSDU010000001.1"/>
</dbReference>
<organism evidence="1 2">
    <name type="scientific">Steroidobacter flavus</name>
    <dbReference type="NCBI Taxonomy" id="1842136"/>
    <lineage>
        <taxon>Bacteria</taxon>
        <taxon>Pseudomonadati</taxon>
        <taxon>Pseudomonadota</taxon>
        <taxon>Gammaproteobacteria</taxon>
        <taxon>Steroidobacterales</taxon>
        <taxon>Steroidobacteraceae</taxon>
        <taxon>Steroidobacter</taxon>
    </lineage>
</organism>
<evidence type="ECO:0000313" key="1">
    <source>
        <dbReference type="EMBL" id="MFC4307970.1"/>
    </source>
</evidence>
<reference evidence="2" key="1">
    <citation type="journal article" date="2019" name="Int. J. Syst. Evol. Microbiol.">
        <title>The Global Catalogue of Microorganisms (GCM) 10K type strain sequencing project: providing services to taxonomists for standard genome sequencing and annotation.</title>
        <authorList>
            <consortium name="The Broad Institute Genomics Platform"/>
            <consortium name="The Broad Institute Genome Sequencing Center for Infectious Disease"/>
            <person name="Wu L."/>
            <person name="Ma J."/>
        </authorList>
    </citation>
    <scope>NUCLEOTIDE SEQUENCE [LARGE SCALE GENOMIC DNA]</scope>
    <source>
        <strain evidence="2">CGMCC 1.10759</strain>
    </source>
</reference>
<dbReference type="Proteomes" id="UP001595904">
    <property type="component" value="Unassembled WGS sequence"/>
</dbReference>